<dbReference type="Proteomes" id="UP001442494">
    <property type="component" value="Unassembled WGS sequence"/>
</dbReference>
<organism evidence="2 3">
    <name type="scientific">Funiculus sociatus GB2-A5</name>
    <dbReference type="NCBI Taxonomy" id="2933946"/>
    <lineage>
        <taxon>Bacteria</taxon>
        <taxon>Bacillati</taxon>
        <taxon>Cyanobacteriota</taxon>
        <taxon>Cyanophyceae</taxon>
        <taxon>Coleofasciculales</taxon>
        <taxon>Coleofasciculaceae</taxon>
        <taxon>Funiculus</taxon>
    </lineage>
</organism>
<evidence type="ECO:0008006" key="4">
    <source>
        <dbReference type="Google" id="ProtNLM"/>
    </source>
</evidence>
<evidence type="ECO:0000256" key="1">
    <source>
        <dbReference type="SAM" id="Phobius"/>
    </source>
</evidence>
<feature type="transmembrane region" description="Helical" evidence="1">
    <location>
        <begin position="145"/>
        <end position="164"/>
    </location>
</feature>
<keyword evidence="1" id="KW-0812">Transmembrane</keyword>
<feature type="transmembrane region" description="Helical" evidence="1">
    <location>
        <begin position="356"/>
        <end position="379"/>
    </location>
</feature>
<proteinExistence type="predicted"/>
<feature type="transmembrane region" description="Helical" evidence="1">
    <location>
        <begin position="391"/>
        <end position="409"/>
    </location>
</feature>
<dbReference type="RefSeq" id="WP_190419346.1">
    <property type="nucleotide sequence ID" value="NZ_JAMPKK010000030.1"/>
</dbReference>
<feature type="transmembrane region" description="Helical" evidence="1">
    <location>
        <begin position="113"/>
        <end position="133"/>
    </location>
</feature>
<feature type="transmembrane region" description="Helical" evidence="1">
    <location>
        <begin position="6"/>
        <end position="23"/>
    </location>
</feature>
<accession>A0ABV0JQK8</accession>
<name>A0ABV0JQK8_9CYAN</name>
<sequence length="529" mass="59825">MNLVIFILTSFIVISIAFGLWIFKRLSNWKLLDRCVAAFTPILFTILGGLILNSILSQPFWDWNASRLTPSFAIIHGYKLYYEADNGPVLSTVYNPLTAFAYLPATLANSPTWAVISAVFISSCFFFLPILWLHLGENIKNPKSLVYSLCCFIIFCFFTFALPSLSYSAFTVHADAPALGLSAAACAVLYYRQPKNSNVSLLLSSLLAVLAVGTKQTVVPLPFALATYILLVDGRHNFKLYVIYLGVFGALLATIFLVIFQPEPLLFNIITIPKKYPWKENIIVAISRSGFGLIKEWILPGAIILFLTYKQKIFQINNFSDIKRYLSDNRWSMLLMVSLYMMPLSVLNRAKLGGDVNAYSLTTYFLCAASSLMLLKSVVGADTKKLQQFSKLLVAALCTAFIFTKSFSIKNLDYQFSNLLNNPQEVAYNYSKKHPGEGYFPWNPLSTLMAEGKLYHFAFGLLDRERAGFKVNEEHFRRYIPAQIKLIAFPKTAQDKDTLKYVPEFSQQIIVDELHGWNVYTRERSLANK</sequence>
<feature type="transmembrane region" description="Helical" evidence="1">
    <location>
        <begin position="331"/>
        <end position="350"/>
    </location>
</feature>
<comment type="caution">
    <text evidence="2">The sequence shown here is derived from an EMBL/GenBank/DDBJ whole genome shotgun (WGS) entry which is preliminary data.</text>
</comment>
<keyword evidence="3" id="KW-1185">Reference proteome</keyword>
<reference evidence="2 3" key="1">
    <citation type="submission" date="2022-04" db="EMBL/GenBank/DDBJ databases">
        <title>Positive selection, recombination, and allopatry shape intraspecific diversity of widespread and dominant cyanobacteria.</title>
        <authorList>
            <person name="Wei J."/>
            <person name="Shu W."/>
            <person name="Hu C."/>
        </authorList>
    </citation>
    <scope>NUCLEOTIDE SEQUENCE [LARGE SCALE GENOMIC DNA]</scope>
    <source>
        <strain evidence="2 3">GB2-A5</strain>
    </source>
</reference>
<keyword evidence="1" id="KW-1133">Transmembrane helix</keyword>
<dbReference type="EMBL" id="JAMPKK010000030">
    <property type="protein sequence ID" value="MEP0865682.1"/>
    <property type="molecule type" value="Genomic_DNA"/>
</dbReference>
<protein>
    <recommendedName>
        <fullName evidence="4">Glycosyltransferase RgtA/B/C/D-like domain-containing protein</fullName>
    </recommendedName>
</protein>
<feature type="transmembrane region" description="Helical" evidence="1">
    <location>
        <begin position="35"/>
        <end position="56"/>
    </location>
</feature>
<gene>
    <name evidence="2" type="ORF">NDI37_14525</name>
</gene>
<keyword evidence="1" id="KW-0472">Membrane</keyword>
<feature type="transmembrane region" description="Helical" evidence="1">
    <location>
        <begin position="203"/>
        <end position="229"/>
    </location>
</feature>
<evidence type="ECO:0000313" key="2">
    <source>
        <dbReference type="EMBL" id="MEP0865682.1"/>
    </source>
</evidence>
<evidence type="ECO:0000313" key="3">
    <source>
        <dbReference type="Proteomes" id="UP001442494"/>
    </source>
</evidence>
<feature type="transmembrane region" description="Helical" evidence="1">
    <location>
        <begin position="241"/>
        <end position="260"/>
    </location>
</feature>